<dbReference type="InterPro" id="IPR033923">
    <property type="entry name" value="PAK_BD"/>
</dbReference>
<dbReference type="GeneID" id="111250427"/>
<dbReference type="GO" id="GO:0007411">
    <property type="term" value="P:axon guidance"/>
    <property type="evidence" value="ECO:0007669"/>
    <property type="project" value="UniProtKB-ARBA"/>
</dbReference>
<evidence type="ECO:0000313" key="19">
    <source>
        <dbReference type="EnsemblMetazoa" id="XP_022661408"/>
    </source>
</evidence>
<dbReference type="PROSITE" id="PS00107">
    <property type="entry name" value="PROTEIN_KINASE_ATP"/>
    <property type="match status" value="1"/>
</dbReference>
<dbReference type="RefSeq" id="XP_022661404.1">
    <property type="nucleotide sequence ID" value="XM_022805669.1"/>
</dbReference>
<dbReference type="InterPro" id="IPR036936">
    <property type="entry name" value="CRIB_dom_sf"/>
</dbReference>
<dbReference type="Gene3D" id="3.90.810.10">
    <property type="entry name" value="CRIB domain"/>
    <property type="match status" value="1"/>
</dbReference>
<keyword evidence="9 15" id="KW-0547">Nucleotide-binding</keyword>
<evidence type="ECO:0000256" key="7">
    <source>
        <dbReference type="ARBA" id="ARBA00022527"/>
    </source>
</evidence>
<dbReference type="InterPro" id="IPR051931">
    <property type="entry name" value="PAK3-like"/>
</dbReference>
<dbReference type="RefSeq" id="XP_022661408.1">
    <property type="nucleotide sequence ID" value="XM_022805673.1"/>
</dbReference>
<dbReference type="GO" id="GO:0005524">
    <property type="term" value="F:ATP binding"/>
    <property type="evidence" value="ECO:0007669"/>
    <property type="project" value="UniProtKB-UniRule"/>
</dbReference>
<evidence type="ECO:0000256" key="8">
    <source>
        <dbReference type="ARBA" id="ARBA00022679"/>
    </source>
</evidence>
<keyword evidence="20" id="KW-1185">Reference proteome</keyword>
<dbReference type="GO" id="GO:0030424">
    <property type="term" value="C:axon"/>
    <property type="evidence" value="ECO:0007669"/>
    <property type="project" value="UniProtKB-SubCell"/>
</dbReference>
<dbReference type="InterPro" id="IPR011009">
    <property type="entry name" value="Kinase-like_dom_sf"/>
</dbReference>
<dbReference type="GO" id="GO:0030054">
    <property type="term" value="C:cell junction"/>
    <property type="evidence" value="ECO:0007669"/>
    <property type="project" value="UniProtKB-ARBA"/>
</dbReference>
<feature type="region of interest" description="Disordered" evidence="16">
    <location>
        <begin position="1"/>
        <end position="51"/>
    </location>
</feature>
<dbReference type="RefSeq" id="XP_022661407.1">
    <property type="nucleotide sequence ID" value="XM_022805672.1"/>
</dbReference>
<evidence type="ECO:0000256" key="3">
    <source>
        <dbReference type="ARBA" id="ARBA00008874"/>
    </source>
</evidence>
<evidence type="ECO:0000256" key="9">
    <source>
        <dbReference type="ARBA" id="ARBA00022741"/>
    </source>
</evidence>
<dbReference type="GO" id="GO:0005829">
    <property type="term" value="C:cytosol"/>
    <property type="evidence" value="ECO:0007669"/>
    <property type="project" value="UniProtKB-ARBA"/>
</dbReference>
<keyword evidence="5" id="KW-0217">Developmental protein</keyword>
<dbReference type="RefSeq" id="XP_022661403.1">
    <property type="nucleotide sequence ID" value="XM_022805668.1"/>
</dbReference>
<dbReference type="EnsemblMetazoa" id="XM_022805671">
    <property type="protein sequence ID" value="XP_022661406"/>
    <property type="gene ID" value="LOC111250427"/>
</dbReference>
<name>A0A7M7K4K3_VARDE</name>
<dbReference type="KEGG" id="vde:111250427"/>
<dbReference type="GO" id="GO:0004674">
    <property type="term" value="F:protein serine/threonine kinase activity"/>
    <property type="evidence" value="ECO:0007669"/>
    <property type="project" value="UniProtKB-KW"/>
</dbReference>
<dbReference type="GO" id="GO:0009791">
    <property type="term" value="P:post-embryonic development"/>
    <property type="evidence" value="ECO:0007669"/>
    <property type="project" value="UniProtKB-ARBA"/>
</dbReference>
<accession>A0A7M7K4K3</accession>
<evidence type="ECO:0000256" key="2">
    <source>
        <dbReference type="ARBA" id="ARBA00004496"/>
    </source>
</evidence>
<feature type="region of interest" description="Disordered" evidence="16">
    <location>
        <begin position="115"/>
        <end position="315"/>
    </location>
</feature>
<dbReference type="EnsemblMetazoa" id="XM_022805668">
    <property type="protein sequence ID" value="XP_022661403"/>
    <property type="gene ID" value="LOC111250427"/>
</dbReference>
<organism evidence="19 20">
    <name type="scientific">Varroa destructor</name>
    <name type="common">Honeybee mite</name>
    <dbReference type="NCBI Taxonomy" id="109461"/>
    <lineage>
        <taxon>Eukaryota</taxon>
        <taxon>Metazoa</taxon>
        <taxon>Ecdysozoa</taxon>
        <taxon>Arthropoda</taxon>
        <taxon>Chelicerata</taxon>
        <taxon>Arachnida</taxon>
        <taxon>Acari</taxon>
        <taxon>Parasitiformes</taxon>
        <taxon>Mesostigmata</taxon>
        <taxon>Gamasina</taxon>
        <taxon>Dermanyssoidea</taxon>
        <taxon>Varroidae</taxon>
        <taxon>Varroa</taxon>
    </lineage>
</organism>
<dbReference type="PANTHER" id="PTHR45832:SF22">
    <property type="entry name" value="SERINE_THREONINE-PROTEIN KINASE SAMKA-RELATED"/>
    <property type="match status" value="1"/>
</dbReference>
<evidence type="ECO:0000256" key="16">
    <source>
        <dbReference type="SAM" id="MobiDB-lite"/>
    </source>
</evidence>
<evidence type="ECO:0000256" key="11">
    <source>
        <dbReference type="ARBA" id="ARBA00022840"/>
    </source>
</evidence>
<dbReference type="Gene3D" id="3.30.200.20">
    <property type="entry name" value="Phosphorylase Kinase, domain 1"/>
    <property type="match status" value="1"/>
</dbReference>
<dbReference type="FunFam" id="3.90.810.10:FF:000005">
    <property type="entry name" value="Non-specific serine/threonine protein kinase"/>
    <property type="match status" value="1"/>
</dbReference>
<comment type="subcellular location">
    <subcellularLocation>
        <location evidence="1">Cell projection</location>
        <location evidence="1">Axon</location>
    </subcellularLocation>
    <subcellularLocation>
        <location evidence="2">Cytoplasm</location>
    </subcellularLocation>
</comment>
<dbReference type="PANTHER" id="PTHR45832">
    <property type="entry name" value="SERINE/THREONINE-PROTEIN KINASE SAMKA-RELATED-RELATED"/>
    <property type="match status" value="1"/>
</dbReference>
<dbReference type="EnsemblMetazoa" id="XM_022805673">
    <property type="protein sequence ID" value="XP_022661408"/>
    <property type="gene ID" value="LOC111250427"/>
</dbReference>
<proteinExistence type="inferred from homology"/>
<dbReference type="CDD" id="cd01093">
    <property type="entry name" value="CRIB_PAK_like"/>
    <property type="match status" value="1"/>
</dbReference>
<feature type="compositionally biased region" description="Low complexity" evidence="16">
    <location>
        <begin position="276"/>
        <end position="287"/>
    </location>
</feature>
<evidence type="ECO:0000256" key="15">
    <source>
        <dbReference type="PROSITE-ProRule" id="PRU10141"/>
    </source>
</evidence>
<dbReference type="GO" id="GO:0048598">
    <property type="term" value="P:embryonic morphogenesis"/>
    <property type="evidence" value="ECO:0007669"/>
    <property type="project" value="UniProtKB-ARBA"/>
</dbReference>
<evidence type="ECO:0000256" key="13">
    <source>
        <dbReference type="ARBA" id="ARBA00047899"/>
    </source>
</evidence>
<dbReference type="GO" id="GO:0005886">
    <property type="term" value="C:plasma membrane"/>
    <property type="evidence" value="ECO:0007669"/>
    <property type="project" value="UniProtKB-ARBA"/>
</dbReference>
<dbReference type="OMA" id="YMDFPPL"/>
<feature type="domain" description="CRIB" evidence="18">
    <location>
        <begin position="54"/>
        <end position="67"/>
    </location>
</feature>
<dbReference type="RefSeq" id="XP_022661406.1">
    <property type="nucleotide sequence ID" value="XM_022805671.1"/>
</dbReference>
<keyword evidence="7" id="KW-0723">Serine/threonine-protein kinase</keyword>
<keyword evidence="6" id="KW-0963">Cytoplasm</keyword>
<keyword evidence="8" id="KW-0808">Transferase</keyword>
<dbReference type="GO" id="GO:0009887">
    <property type="term" value="P:animal organ morphogenesis"/>
    <property type="evidence" value="ECO:0007669"/>
    <property type="project" value="UniProtKB-ARBA"/>
</dbReference>
<dbReference type="Pfam" id="PF00786">
    <property type="entry name" value="PBD"/>
    <property type="match status" value="1"/>
</dbReference>
<feature type="compositionally biased region" description="Low complexity" evidence="16">
    <location>
        <begin position="227"/>
        <end position="240"/>
    </location>
</feature>
<dbReference type="OrthoDB" id="1022360at2759"/>
<dbReference type="PROSITE" id="PS50011">
    <property type="entry name" value="PROTEIN_KINASE_DOM"/>
    <property type="match status" value="1"/>
</dbReference>
<dbReference type="SMART" id="SM00220">
    <property type="entry name" value="S_TKc"/>
    <property type="match status" value="1"/>
</dbReference>
<evidence type="ECO:0000256" key="14">
    <source>
        <dbReference type="ARBA" id="ARBA00048679"/>
    </source>
</evidence>
<comment type="catalytic activity">
    <reaction evidence="14">
        <text>L-seryl-[protein] + ATP = O-phospho-L-seryl-[protein] + ADP + H(+)</text>
        <dbReference type="Rhea" id="RHEA:17989"/>
        <dbReference type="Rhea" id="RHEA-COMP:9863"/>
        <dbReference type="Rhea" id="RHEA-COMP:11604"/>
        <dbReference type="ChEBI" id="CHEBI:15378"/>
        <dbReference type="ChEBI" id="CHEBI:29999"/>
        <dbReference type="ChEBI" id="CHEBI:30616"/>
        <dbReference type="ChEBI" id="CHEBI:83421"/>
        <dbReference type="ChEBI" id="CHEBI:456216"/>
        <dbReference type="EC" id="2.7.11.1"/>
    </reaction>
</comment>
<feature type="domain" description="Protein kinase" evidence="17">
    <location>
        <begin position="338"/>
        <end position="608"/>
    </location>
</feature>
<evidence type="ECO:0000256" key="6">
    <source>
        <dbReference type="ARBA" id="ARBA00022490"/>
    </source>
</evidence>
<dbReference type="Gene3D" id="1.10.510.10">
    <property type="entry name" value="Transferase(Phosphotransferase) domain 1"/>
    <property type="match status" value="1"/>
</dbReference>
<protein>
    <recommendedName>
        <fullName evidence="4">non-specific serine/threonine protein kinase</fullName>
        <ecNumber evidence="4">2.7.11.1</ecNumber>
    </recommendedName>
</protein>
<dbReference type="EC" id="2.7.11.1" evidence="4"/>
<dbReference type="GO" id="GO:0016477">
    <property type="term" value="P:cell migration"/>
    <property type="evidence" value="ECO:0007669"/>
    <property type="project" value="UniProtKB-ARBA"/>
</dbReference>
<dbReference type="InterPro" id="IPR000719">
    <property type="entry name" value="Prot_kinase_dom"/>
</dbReference>
<evidence type="ECO:0000256" key="4">
    <source>
        <dbReference type="ARBA" id="ARBA00012513"/>
    </source>
</evidence>
<dbReference type="EnsemblMetazoa" id="XM_022805674">
    <property type="protein sequence ID" value="XP_022661409"/>
    <property type="gene ID" value="LOC111250427"/>
</dbReference>
<dbReference type="Pfam" id="PF00069">
    <property type="entry name" value="Pkinase"/>
    <property type="match status" value="1"/>
</dbReference>
<dbReference type="InterPro" id="IPR000095">
    <property type="entry name" value="CRIB_dom"/>
</dbReference>
<sequence>MSTSEDKPPPPPVRLTSAQARNPAASLPLELRPLPPEPSKHKHKHGAEPAQITISKPTNFAHKMHVGFDPITGEFTGLPSAWMKLLQTSNISKREQETNPQAVIDALNFYDNQKLSESGQSGLGGPRDMRPKYLMQGGGGYPLSTTSEESVASGATDKVSTPSESGPSRHVSCGSRTSVASEERSLSSEASTAGTPQGMQPPGVALRSKAPSPPPRPERTRSLYTRPVSTLSSPSPISTTVASPKEEERNRNLPGGENIDLTNNNDSGAGDAGQRTTPEVTPCVETTTLHDQVATEPPADNDAAQVRTRSSQKKKMSEEQVIELLKGIISVGDPHSKYTKLRKIGQGASGVVYTAIETATGSEVAIKQMVLAQQPKRELIINEIQVLKSLRHPNIVNYLDSYLVQGVPCSVPPSGGSAGSGQMELWVCMEYLAGGQLTDVVTETLLDEGQIAAVLREVLLALEFLHSKRIIHRDIKSDNVLLGMDGGVKLTDFGFCAQLGGAAEAHKRSTMVGTPYWMSPEIVTRKQYGPKVDIWSLGIMAIEMIEGEPPYLNENQLRALYLIATNGRPTIKERDKLSPLLQDFLDSCLTVDPNHRPSASQMLQHAFLKLARPLITLHPLIVAAKEAIKQHQ</sequence>
<dbReference type="PROSITE" id="PS50108">
    <property type="entry name" value="CRIB"/>
    <property type="match status" value="1"/>
</dbReference>
<dbReference type="EnsemblMetazoa" id="XM_022805672">
    <property type="protein sequence ID" value="XP_022661407"/>
    <property type="gene ID" value="LOC111250427"/>
</dbReference>
<comment type="catalytic activity">
    <reaction evidence="13">
        <text>L-threonyl-[protein] + ATP = O-phospho-L-threonyl-[protein] + ADP + H(+)</text>
        <dbReference type="Rhea" id="RHEA:46608"/>
        <dbReference type="Rhea" id="RHEA-COMP:11060"/>
        <dbReference type="Rhea" id="RHEA-COMP:11605"/>
        <dbReference type="ChEBI" id="CHEBI:15378"/>
        <dbReference type="ChEBI" id="CHEBI:30013"/>
        <dbReference type="ChEBI" id="CHEBI:30616"/>
        <dbReference type="ChEBI" id="CHEBI:61977"/>
        <dbReference type="ChEBI" id="CHEBI:456216"/>
        <dbReference type="EC" id="2.7.11.1"/>
    </reaction>
</comment>
<feature type="binding site" evidence="15">
    <location>
        <position position="367"/>
    </location>
    <ligand>
        <name>ATP</name>
        <dbReference type="ChEBI" id="CHEBI:30616"/>
    </ligand>
</feature>
<comment type="similarity">
    <text evidence="3">Belongs to the protein kinase superfamily. STE Ser/Thr protein kinase family. STE20 subfamily.</text>
</comment>
<feature type="compositionally biased region" description="Low complexity" evidence="16">
    <location>
        <begin position="23"/>
        <end position="32"/>
    </location>
</feature>
<dbReference type="SUPFAM" id="SSF56112">
    <property type="entry name" value="Protein kinase-like (PK-like)"/>
    <property type="match status" value="1"/>
</dbReference>
<dbReference type="InterPro" id="IPR017441">
    <property type="entry name" value="Protein_kinase_ATP_BS"/>
</dbReference>
<keyword evidence="10" id="KW-0418">Kinase</keyword>
<keyword evidence="12" id="KW-0966">Cell projection</keyword>
<dbReference type="FunFam" id="1.10.510.10:FF:000011">
    <property type="entry name" value="Non-specific serine/threonine protein kinase"/>
    <property type="match status" value="1"/>
</dbReference>
<dbReference type="PROSITE" id="PS00108">
    <property type="entry name" value="PROTEIN_KINASE_ST"/>
    <property type="match status" value="1"/>
</dbReference>
<evidence type="ECO:0000256" key="1">
    <source>
        <dbReference type="ARBA" id="ARBA00004489"/>
    </source>
</evidence>
<dbReference type="FunCoup" id="A0A7M7K4K3">
    <property type="interactions" value="569"/>
</dbReference>
<keyword evidence="11 15" id="KW-0067">ATP-binding</keyword>
<evidence type="ECO:0000256" key="12">
    <source>
        <dbReference type="ARBA" id="ARBA00023273"/>
    </source>
</evidence>
<dbReference type="Proteomes" id="UP000594260">
    <property type="component" value="Unplaced"/>
</dbReference>
<evidence type="ECO:0000256" key="5">
    <source>
        <dbReference type="ARBA" id="ARBA00022473"/>
    </source>
</evidence>
<dbReference type="AlphaFoldDB" id="A0A7M7K4K3"/>
<dbReference type="EnsemblMetazoa" id="XM_022805669">
    <property type="protein sequence ID" value="XP_022661404"/>
    <property type="gene ID" value="LOC111250427"/>
</dbReference>
<dbReference type="InParanoid" id="A0A7M7K4K3"/>
<evidence type="ECO:0000259" key="18">
    <source>
        <dbReference type="PROSITE" id="PS50108"/>
    </source>
</evidence>
<evidence type="ECO:0000256" key="10">
    <source>
        <dbReference type="ARBA" id="ARBA00022777"/>
    </source>
</evidence>
<evidence type="ECO:0000259" key="17">
    <source>
        <dbReference type="PROSITE" id="PS50011"/>
    </source>
</evidence>
<dbReference type="SMART" id="SM00285">
    <property type="entry name" value="PBD"/>
    <property type="match status" value="1"/>
</dbReference>
<dbReference type="RefSeq" id="XP_022661409.1">
    <property type="nucleotide sequence ID" value="XM_022805674.1"/>
</dbReference>
<evidence type="ECO:0000313" key="20">
    <source>
        <dbReference type="Proteomes" id="UP000594260"/>
    </source>
</evidence>
<dbReference type="GO" id="GO:0034329">
    <property type="term" value="P:cell junction assembly"/>
    <property type="evidence" value="ECO:0007669"/>
    <property type="project" value="UniProtKB-ARBA"/>
</dbReference>
<reference evidence="19" key="1">
    <citation type="submission" date="2021-01" db="UniProtKB">
        <authorList>
            <consortium name="EnsemblMetazoa"/>
        </authorList>
    </citation>
    <scope>IDENTIFICATION</scope>
</reference>
<dbReference type="InterPro" id="IPR008271">
    <property type="entry name" value="Ser/Thr_kinase_AS"/>
</dbReference>